<dbReference type="EMBL" id="FOMO01000001">
    <property type="protein sequence ID" value="SFD31007.1"/>
    <property type="molecule type" value="Genomic_DNA"/>
</dbReference>
<sequence length="192" mass="22334">MLQPMQSQRLDELRTRLEEAGCVFDFVVTTLDPTATPGEAEHRQALELLFETIQARARIWQQKLIAQDARYANHRWSKLTADLAQARSQPLTNDAIRELASENGLLCRNFRNPPYGTPLQVADFREWLHMLRLYPDEQLQVFDWVGDAHEDPQRSAWSDYFDDGKEWWGIWCLTLYNPRRRTLSALAASATD</sequence>
<organism evidence="1 2">
    <name type="scientific">Pseudomonas straminea</name>
    <dbReference type="NCBI Taxonomy" id="47882"/>
    <lineage>
        <taxon>Bacteria</taxon>
        <taxon>Pseudomonadati</taxon>
        <taxon>Pseudomonadota</taxon>
        <taxon>Gammaproteobacteria</taxon>
        <taxon>Pseudomonadales</taxon>
        <taxon>Pseudomonadaceae</taxon>
        <taxon>Phytopseudomonas</taxon>
    </lineage>
</organism>
<dbReference type="RefSeq" id="WP_093499820.1">
    <property type="nucleotide sequence ID" value="NZ_BSSG01000003.1"/>
</dbReference>
<proteinExistence type="predicted"/>
<evidence type="ECO:0000313" key="2">
    <source>
        <dbReference type="Proteomes" id="UP000243950"/>
    </source>
</evidence>
<protein>
    <submittedName>
        <fullName evidence="1">Uncharacterized protein</fullName>
    </submittedName>
</protein>
<reference evidence="2" key="1">
    <citation type="submission" date="2016-10" db="EMBL/GenBank/DDBJ databases">
        <authorList>
            <person name="Varghese N."/>
            <person name="Submissions S."/>
        </authorList>
    </citation>
    <scope>NUCLEOTIDE SEQUENCE [LARGE SCALE GENOMIC DNA]</scope>
    <source>
        <strain evidence="2">JCM 2783</strain>
    </source>
</reference>
<keyword evidence="2" id="KW-1185">Reference proteome</keyword>
<dbReference type="AlphaFoldDB" id="A0A1I1RA44"/>
<gene>
    <name evidence="1" type="ORF">SAMN05216372_10118</name>
</gene>
<evidence type="ECO:0000313" key="1">
    <source>
        <dbReference type="EMBL" id="SFD31007.1"/>
    </source>
</evidence>
<accession>A0A1I1RA44</accession>
<name>A0A1I1RA44_PSEOC</name>
<dbReference type="Proteomes" id="UP000243950">
    <property type="component" value="Unassembled WGS sequence"/>
</dbReference>